<feature type="domain" description="CBS" evidence="3">
    <location>
        <begin position="83"/>
        <end position="141"/>
    </location>
</feature>
<reference evidence="4" key="1">
    <citation type="submission" date="2020-09" db="EMBL/GenBank/DDBJ databases">
        <title>Desulfogranum mesoprofundum gen. nov., sp. nov., a novel mesophilic, sulfate-reducing chemolithoautotroph isolated from a deep-sea hydrothermal vent chimney in the Suiyo Seamount.</title>
        <authorList>
            <person name="Hashimoto Y."/>
            <person name="Nakagawa S."/>
        </authorList>
    </citation>
    <scope>NUCLEOTIDE SEQUENCE</scope>
    <source>
        <strain evidence="4">KT2</strain>
    </source>
</reference>
<protein>
    <submittedName>
        <fullName evidence="4">CBS domain-containing protein</fullName>
    </submittedName>
</protein>
<dbReference type="PROSITE" id="PS51371">
    <property type="entry name" value="CBS"/>
    <property type="match status" value="2"/>
</dbReference>
<dbReference type="InterPro" id="IPR051257">
    <property type="entry name" value="Diverse_CBS-Domain"/>
</dbReference>
<keyword evidence="1 2" id="KW-0129">CBS domain</keyword>
<evidence type="ECO:0000313" key="5">
    <source>
        <dbReference type="Proteomes" id="UP000826725"/>
    </source>
</evidence>
<proteinExistence type="predicted"/>
<accession>A0A8D5JCV3</accession>
<gene>
    <name evidence="4" type="ORF">DGMP_08310</name>
</gene>
<evidence type="ECO:0000256" key="1">
    <source>
        <dbReference type="ARBA" id="ARBA00023122"/>
    </source>
</evidence>
<dbReference type="AlphaFoldDB" id="A0A8D5JCV3"/>
<keyword evidence="5" id="KW-1185">Reference proteome</keyword>
<evidence type="ECO:0000259" key="3">
    <source>
        <dbReference type="PROSITE" id="PS51371"/>
    </source>
</evidence>
<organism evidence="4 5">
    <name type="scientific">Desulfomarina profundi</name>
    <dbReference type="NCBI Taxonomy" id="2772557"/>
    <lineage>
        <taxon>Bacteria</taxon>
        <taxon>Pseudomonadati</taxon>
        <taxon>Thermodesulfobacteriota</taxon>
        <taxon>Desulfobulbia</taxon>
        <taxon>Desulfobulbales</taxon>
        <taxon>Desulfobulbaceae</taxon>
        <taxon>Desulfomarina</taxon>
    </lineage>
</organism>
<dbReference type="EMBL" id="AP024086">
    <property type="protein sequence ID" value="BCL60138.1"/>
    <property type="molecule type" value="Genomic_DNA"/>
</dbReference>
<dbReference type="Proteomes" id="UP000826725">
    <property type="component" value="Chromosome"/>
</dbReference>
<dbReference type="Pfam" id="PF00571">
    <property type="entry name" value="CBS"/>
    <property type="match status" value="2"/>
</dbReference>
<dbReference type="RefSeq" id="WP_228856304.1">
    <property type="nucleotide sequence ID" value="NZ_AP024086.1"/>
</dbReference>
<dbReference type="KEGG" id="dbk:DGMP_08310"/>
<dbReference type="CDD" id="cd04584">
    <property type="entry name" value="CBS_pair_AcuB_like"/>
    <property type="match status" value="1"/>
</dbReference>
<name>A0A8D5JCV3_9BACT</name>
<evidence type="ECO:0000313" key="4">
    <source>
        <dbReference type="EMBL" id="BCL60138.1"/>
    </source>
</evidence>
<sequence>MYILEHMTPDPITVSSEILLPEARLILNQNDFRHLPVVDRDRKLIGIITDRDLRSAYPSSVTSKSERMLIYARVEKTRVAEIMTTSCSTLGPAATIDDALLIFDRDKVGGIPVVSEEGVVIGIFSMRDLTAAYRKLFGVEEKGSMLITVEDDGRETLMSELVLLLEKNSIPLTRLIRLRHWQEGARIYMRVNTLKPGMVNKLLIRNGYIPLAP</sequence>
<evidence type="ECO:0000256" key="2">
    <source>
        <dbReference type="PROSITE-ProRule" id="PRU00703"/>
    </source>
</evidence>
<dbReference type="InterPro" id="IPR000644">
    <property type="entry name" value="CBS_dom"/>
</dbReference>
<dbReference type="PANTHER" id="PTHR43080">
    <property type="entry name" value="CBS DOMAIN-CONTAINING PROTEIN CBSX3, MITOCHONDRIAL"/>
    <property type="match status" value="1"/>
</dbReference>
<dbReference type="SMART" id="SM00116">
    <property type="entry name" value="CBS"/>
    <property type="match status" value="2"/>
</dbReference>
<dbReference type="PANTHER" id="PTHR43080:SF2">
    <property type="entry name" value="CBS DOMAIN-CONTAINING PROTEIN"/>
    <property type="match status" value="1"/>
</dbReference>
<feature type="domain" description="CBS" evidence="3">
    <location>
        <begin position="7"/>
        <end position="63"/>
    </location>
</feature>